<feature type="region of interest" description="Disordered" evidence="1">
    <location>
        <begin position="27"/>
        <end position="56"/>
    </location>
</feature>
<evidence type="ECO:0000256" key="1">
    <source>
        <dbReference type="SAM" id="MobiDB-lite"/>
    </source>
</evidence>
<reference evidence="3" key="1">
    <citation type="submission" date="2016-10" db="EMBL/GenBank/DDBJ databases">
        <authorList>
            <person name="Varghese N."/>
            <person name="Submissions S."/>
        </authorList>
    </citation>
    <scope>NUCLEOTIDE SEQUENCE [LARGE SCALE GENOMIC DNA]</scope>
    <source>
        <strain evidence="3">CGMCC 1.3566</strain>
    </source>
</reference>
<dbReference type="EMBL" id="FOHJ01000006">
    <property type="protein sequence ID" value="SET59205.1"/>
    <property type="molecule type" value="Genomic_DNA"/>
</dbReference>
<sequence length="157" mass="17751">MNKWLYILGTILFVAAILVGFTNNKEMPSETGDNQVETEDTEAVGVSNEEEGSETDLATHLDTVLTSVNELEQVFEDTPDNITKINEKGQALEANWDVIEKQVEELDPDQYADIERSLYPLIAEAQKDNPDVDNMKTLSEEVRKKVKKFREQIADES</sequence>
<dbReference type="RefSeq" id="WP_093134789.1">
    <property type="nucleotide sequence ID" value="NZ_FOHJ01000006.1"/>
</dbReference>
<accession>A0A1I0FMB2</accession>
<dbReference type="OrthoDB" id="2858248at2"/>
<protein>
    <submittedName>
        <fullName evidence="2">Uncharacterized protein</fullName>
    </submittedName>
</protein>
<evidence type="ECO:0000313" key="2">
    <source>
        <dbReference type="EMBL" id="SET59205.1"/>
    </source>
</evidence>
<organism evidence="2 3">
    <name type="scientific">Salinibacillus kushneri</name>
    <dbReference type="NCBI Taxonomy" id="237682"/>
    <lineage>
        <taxon>Bacteria</taxon>
        <taxon>Bacillati</taxon>
        <taxon>Bacillota</taxon>
        <taxon>Bacilli</taxon>
        <taxon>Bacillales</taxon>
        <taxon>Bacillaceae</taxon>
        <taxon>Salinibacillus</taxon>
    </lineage>
</organism>
<keyword evidence="3" id="KW-1185">Reference proteome</keyword>
<name>A0A1I0FMB2_9BACI</name>
<gene>
    <name evidence="2" type="ORF">SAMN05421676_1064</name>
</gene>
<evidence type="ECO:0000313" key="3">
    <source>
        <dbReference type="Proteomes" id="UP000199095"/>
    </source>
</evidence>
<feature type="compositionally biased region" description="Acidic residues" evidence="1">
    <location>
        <begin position="36"/>
        <end position="54"/>
    </location>
</feature>
<proteinExistence type="predicted"/>
<dbReference type="AlphaFoldDB" id="A0A1I0FMB2"/>
<dbReference type="Proteomes" id="UP000199095">
    <property type="component" value="Unassembled WGS sequence"/>
</dbReference>